<evidence type="ECO:0000256" key="1">
    <source>
        <dbReference type="ARBA" id="ARBA00022723"/>
    </source>
</evidence>
<dbReference type="SFLD" id="SFLDS00029">
    <property type="entry name" value="Radical_SAM"/>
    <property type="match status" value="1"/>
</dbReference>
<dbReference type="InterPro" id="IPR058240">
    <property type="entry name" value="rSAM_sf"/>
</dbReference>
<feature type="domain" description="Radical SAM core" evidence="4">
    <location>
        <begin position="68"/>
        <end position="246"/>
    </location>
</feature>
<protein>
    <submittedName>
        <fullName evidence="5">PA0069 family radical SAM protein</fullName>
    </submittedName>
</protein>
<evidence type="ECO:0000256" key="2">
    <source>
        <dbReference type="ARBA" id="ARBA00023004"/>
    </source>
</evidence>
<keyword evidence="3" id="KW-0411">Iron-sulfur</keyword>
<dbReference type="PANTHER" id="PTHR43432">
    <property type="entry name" value="SLR0285 PROTEIN"/>
    <property type="match status" value="1"/>
</dbReference>
<keyword evidence="6" id="KW-1185">Reference proteome</keyword>
<dbReference type="RefSeq" id="WP_290249422.1">
    <property type="nucleotide sequence ID" value="NZ_JAUFQT010000002.1"/>
</dbReference>
<dbReference type="NCBIfam" id="NF033668">
    <property type="entry name" value="rSAM_PA0069"/>
    <property type="match status" value="1"/>
</dbReference>
<dbReference type="Pfam" id="PF04055">
    <property type="entry name" value="Radical_SAM"/>
    <property type="match status" value="1"/>
</dbReference>
<dbReference type="InterPro" id="IPR040086">
    <property type="entry name" value="MJ0683-like"/>
</dbReference>
<evidence type="ECO:0000259" key="4">
    <source>
        <dbReference type="Pfam" id="PF04055"/>
    </source>
</evidence>
<dbReference type="SUPFAM" id="SSF102114">
    <property type="entry name" value="Radical SAM enzymes"/>
    <property type="match status" value="1"/>
</dbReference>
<organism evidence="5 6">
    <name type="scientific">Echinicola jeungdonensis</name>
    <dbReference type="NCBI Taxonomy" id="709343"/>
    <lineage>
        <taxon>Bacteria</taxon>
        <taxon>Pseudomonadati</taxon>
        <taxon>Bacteroidota</taxon>
        <taxon>Cytophagia</taxon>
        <taxon>Cytophagales</taxon>
        <taxon>Cyclobacteriaceae</taxon>
        <taxon>Echinicola</taxon>
    </lineage>
</organism>
<proteinExistence type="predicted"/>
<keyword evidence="1" id="KW-0479">Metal-binding</keyword>
<dbReference type="EMBL" id="JBHMEW010000057">
    <property type="protein sequence ID" value="MFB9212025.1"/>
    <property type="molecule type" value="Genomic_DNA"/>
</dbReference>
<dbReference type="SFLD" id="SFLDG01084">
    <property type="entry name" value="Uncharacterised_Radical_SAM_Su"/>
    <property type="match status" value="1"/>
</dbReference>
<dbReference type="PANTHER" id="PTHR43432:SF3">
    <property type="entry name" value="SLR0285 PROTEIN"/>
    <property type="match status" value="1"/>
</dbReference>
<evidence type="ECO:0000313" key="5">
    <source>
        <dbReference type="EMBL" id="MFB9212025.1"/>
    </source>
</evidence>
<comment type="caution">
    <text evidence="5">The sequence shown here is derived from an EMBL/GenBank/DDBJ whole genome shotgun (WGS) entry which is preliminary data.</text>
</comment>
<accession>A0ABV5J5D4</accession>
<gene>
    <name evidence="5" type="ORF">ACFFUR_09410</name>
</gene>
<dbReference type="CDD" id="cd01335">
    <property type="entry name" value="Radical_SAM"/>
    <property type="match status" value="1"/>
</dbReference>
<dbReference type="Proteomes" id="UP001589654">
    <property type="component" value="Unassembled WGS sequence"/>
</dbReference>
<reference evidence="5 6" key="1">
    <citation type="submission" date="2024-09" db="EMBL/GenBank/DDBJ databases">
        <authorList>
            <person name="Sun Q."/>
            <person name="Mori K."/>
        </authorList>
    </citation>
    <scope>NUCLEOTIDE SEQUENCE [LARGE SCALE GENOMIC DNA]</scope>
    <source>
        <strain evidence="5 6">CECT 7682</strain>
    </source>
</reference>
<dbReference type="Gene3D" id="3.80.30.30">
    <property type="match status" value="1"/>
</dbReference>
<evidence type="ECO:0000313" key="6">
    <source>
        <dbReference type="Proteomes" id="UP001589654"/>
    </source>
</evidence>
<evidence type="ECO:0000256" key="3">
    <source>
        <dbReference type="ARBA" id="ARBA00023014"/>
    </source>
</evidence>
<keyword evidence="2" id="KW-0408">Iron</keyword>
<sequence>MKEDKYKGRGAHSHPHNPYIKRKIVVEHDEGVDEEKYLDRPVTKYFSEMAKQGISKNNSPDLPLDYSVNPYQGCEHGCVYCYARNSHQYWGFDAGLGFETNIMVKYNIVEALEKQFSQKNYQPKPIMLSGNTDCYQPAEKKYQLTRKILELCLKVKHPVSIITKNTLIARDSGIIEELARNNLVHVYMSINHLDQKLKLKLEPRTALPQKKIDLIGEFTQKGIPCGVMVAPIIPSLNSEDIPKIIEKTANAGALKAGYTIVRLNGTVKEVFSQWIWENFPDRAQKVLHQIEEVHGGQLNDTDWGRRIKGEGPIAQMINRVFQLSVKKFMNGRKMPPFNLQAFCPDGQTRLF</sequence>
<name>A0ABV5J5D4_9BACT</name>
<dbReference type="InterPro" id="IPR007197">
    <property type="entry name" value="rSAM"/>
</dbReference>